<accession>A0A9W6SPE4</accession>
<dbReference type="AlphaFoldDB" id="A0A9W6SPE4"/>
<dbReference type="EMBL" id="BSTX01000003">
    <property type="protein sequence ID" value="GLZ79693.1"/>
    <property type="molecule type" value="Genomic_DNA"/>
</dbReference>
<dbReference type="Proteomes" id="UP001165079">
    <property type="component" value="Unassembled WGS sequence"/>
</dbReference>
<proteinExistence type="predicted"/>
<organism evidence="1 2">
    <name type="scientific">Actinorhabdospora filicis</name>
    <dbReference type="NCBI Taxonomy" id="1785913"/>
    <lineage>
        <taxon>Bacteria</taxon>
        <taxon>Bacillati</taxon>
        <taxon>Actinomycetota</taxon>
        <taxon>Actinomycetes</taxon>
        <taxon>Micromonosporales</taxon>
        <taxon>Micromonosporaceae</taxon>
        <taxon>Actinorhabdospora</taxon>
    </lineage>
</organism>
<gene>
    <name evidence="1" type="ORF">Afil01_45000</name>
</gene>
<reference evidence="1" key="1">
    <citation type="submission" date="2023-03" db="EMBL/GenBank/DDBJ databases">
        <title>Actinorhabdospora filicis NBRC 111898.</title>
        <authorList>
            <person name="Ichikawa N."/>
            <person name="Sato H."/>
            <person name="Tonouchi N."/>
        </authorList>
    </citation>
    <scope>NUCLEOTIDE SEQUENCE</scope>
    <source>
        <strain evidence="1">NBRC 111898</strain>
    </source>
</reference>
<evidence type="ECO:0000313" key="2">
    <source>
        <dbReference type="Proteomes" id="UP001165079"/>
    </source>
</evidence>
<evidence type="ECO:0000313" key="1">
    <source>
        <dbReference type="EMBL" id="GLZ79693.1"/>
    </source>
</evidence>
<keyword evidence="2" id="KW-1185">Reference proteome</keyword>
<protein>
    <submittedName>
        <fullName evidence="1">Uncharacterized protein</fullName>
    </submittedName>
</protein>
<sequence>MPVPDPLAPTMLTKIRAFARREQDAGLLEALRQAGKSAYQELLDAEQARVQGSPWEASPAVAGQLLASWNAYVLQILGETLLDADYAADPGTVGYVPEVTFGQVSEWFGAVEGWLSRARQARSNPDHDLAAELALPAGLPPWIEVDPCPQEHLTALLAAVPPIREHAEVALHALGAEGLPPERRAIVNRLRQMSAEAAAAVDYALGLRTPKHNPRLHELIENNLKQALELWFQIGQLAAMPRLLTTGYRPPRPAARPDVSRLPGGARFDPWALTDPRSLSRWRADKRARQAVKEMWEFDDNPAQTMAAKAEIDAALAAGDIAPISIKGGGTCYYECPWPALYEVRRPVRIMGRGLRVMQQFTLRTSADDIPAGGRFTRELVTGPFRATDEIDYCDPDGEH</sequence>
<name>A0A9W6SPE4_9ACTN</name>
<comment type="caution">
    <text evidence="1">The sequence shown here is derived from an EMBL/GenBank/DDBJ whole genome shotgun (WGS) entry which is preliminary data.</text>
</comment>